<dbReference type="PROSITE" id="PS50075">
    <property type="entry name" value="CARRIER"/>
    <property type="match status" value="1"/>
</dbReference>
<name>A0A0K1Q996_9BACT</name>
<dbReference type="PANTHER" id="PTHR20863:SF76">
    <property type="entry name" value="CARRIER DOMAIN-CONTAINING PROTEIN"/>
    <property type="match status" value="1"/>
</dbReference>
<dbReference type="InterPro" id="IPR036736">
    <property type="entry name" value="ACP-like_sf"/>
</dbReference>
<dbReference type="Pfam" id="PF00550">
    <property type="entry name" value="PP-binding"/>
    <property type="match status" value="1"/>
</dbReference>
<evidence type="ECO:0000313" key="9">
    <source>
        <dbReference type="Proteomes" id="UP000064967"/>
    </source>
</evidence>
<evidence type="ECO:0000256" key="4">
    <source>
        <dbReference type="ARBA" id="ARBA00022832"/>
    </source>
</evidence>
<dbReference type="InterPro" id="IPR006162">
    <property type="entry name" value="Ppantetheine_attach_site"/>
</dbReference>
<dbReference type="SUPFAM" id="SSF47336">
    <property type="entry name" value="ACP-like"/>
    <property type="match status" value="1"/>
</dbReference>
<reference evidence="8 9" key="1">
    <citation type="submission" date="2015-08" db="EMBL/GenBank/DDBJ databases">
        <authorList>
            <person name="Babu N.S."/>
            <person name="Beckwith C.J."/>
            <person name="Beseler K.G."/>
            <person name="Brison A."/>
            <person name="Carone J.V."/>
            <person name="Caskin T.P."/>
            <person name="Diamond M."/>
            <person name="Durham M.E."/>
            <person name="Foxe J.M."/>
            <person name="Go M."/>
            <person name="Henderson B.A."/>
            <person name="Jones I.B."/>
            <person name="McGettigan J.A."/>
            <person name="Micheletti S.J."/>
            <person name="Nasrallah M.E."/>
            <person name="Ortiz D."/>
            <person name="Piller C.R."/>
            <person name="Privatt S.R."/>
            <person name="Schneider S.L."/>
            <person name="Sharp S."/>
            <person name="Smith T.C."/>
            <person name="Stanton J.D."/>
            <person name="Ullery H.E."/>
            <person name="Wilson R.J."/>
            <person name="Serrano M.G."/>
            <person name="Buck G."/>
            <person name="Lee V."/>
            <person name="Wang Y."/>
            <person name="Carvalho R."/>
            <person name="Voegtly L."/>
            <person name="Shi R."/>
            <person name="Duckworth R."/>
            <person name="Johnson A."/>
            <person name="Loviza R."/>
            <person name="Walstead R."/>
            <person name="Shah Z."/>
            <person name="Kiflezghi M."/>
            <person name="Wade K."/>
            <person name="Ball S.L."/>
            <person name="Bradley K.W."/>
            <person name="Asai D.J."/>
            <person name="Bowman C.A."/>
            <person name="Russell D.A."/>
            <person name="Pope W.H."/>
            <person name="Jacobs-Sera D."/>
            <person name="Hendrix R.W."/>
            <person name="Hatfull G.F."/>
        </authorList>
    </citation>
    <scope>NUCLEOTIDE SEQUENCE [LARGE SCALE GENOMIC DNA]</scope>
    <source>
        <strain evidence="8 9">DSM 27648</strain>
    </source>
</reference>
<keyword evidence="9" id="KW-1185">Reference proteome</keyword>
<dbReference type="GO" id="GO:0000035">
    <property type="term" value="F:acyl binding"/>
    <property type="evidence" value="ECO:0007669"/>
    <property type="project" value="TreeGrafter"/>
</dbReference>
<proteinExistence type="predicted"/>
<dbReference type="KEGG" id="llu:AKJ09_08890"/>
<dbReference type="PROSITE" id="PS00012">
    <property type="entry name" value="PHOSPHOPANTETHEINE"/>
    <property type="match status" value="1"/>
</dbReference>
<evidence type="ECO:0000256" key="3">
    <source>
        <dbReference type="ARBA" id="ARBA00022553"/>
    </source>
</evidence>
<evidence type="ECO:0000256" key="6">
    <source>
        <dbReference type="ARBA" id="ARBA00023160"/>
    </source>
</evidence>
<dbReference type="AlphaFoldDB" id="A0A0K1Q996"/>
<evidence type="ECO:0000259" key="7">
    <source>
        <dbReference type="PROSITE" id="PS50075"/>
    </source>
</evidence>
<keyword evidence="6" id="KW-0275">Fatty acid biosynthesis</keyword>
<feature type="domain" description="Carrier" evidence="7">
    <location>
        <begin position="1"/>
        <end position="72"/>
    </location>
</feature>
<dbReference type="EMBL" id="CP012333">
    <property type="protein sequence ID" value="AKV02227.1"/>
    <property type="molecule type" value="Genomic_DNA"/>
</dbReference>
<protein>
    <recommendedName>
        <fullName evidence="7">Carrier domain-containing protein</fullName>
    </recommendedName>
</protein>
<evidence type="ECO:0000256" key="2">
    <source>
        <dbReference type="ARBA" id="ARBA00022516"/>
    </source>
</evidence>
<evidence type="ECO:0000313" key="8">
    <source>
        <dbReference type="EMBL" id="AKV02227.1"/>
    </source>
</evidence>
<dbReference type="Proteomes" id="UP000064967">
    <property type="component" value="Chromosome"/>
</dbReference>
<sequence>MQITTEILKKHVDEERTIHPSDHIQNDLGLDSLGVMELVADIEDHFAITIPNDVLTDLSTVDDVAKALVKLQAPSP</sequence>
<keyword evidence="1" id="KW-0596">Phosphopantetheine</keyword>
<dbReference type="STRING" id="1391654.AKJ09_08890"/>
<evidence type="ECO:0000256" key="1">
    <source>
        <dbReference type="ARBA" id="ARBA00022450"/>
    </source>
</evidence>
<gene>
    <name evidence="8" type="ORF">AKJ09_08890</name>
</gene>
<dbReference type="PANTHER" id="PTHR20863">
    <property type="entry name" value="ACYL CARRIER PROTEIN"/>
    <property type="match status" value="1"/>
</dbReference>
<dbReference type="Gene3D" id="1.10.1200.10">
    <property type="entry name" value="ACP-like"/>
    <property type="match status" value="1"/>
</dbReference>
<keyword evidence="5" id="KW-0443">Lipid metabolism</keyword>
<keyword evidence="2" id="KW-0444">Lipid biosynthesis</keyword>
<dbReference type="InterPro" id="IPR003231">
    <property type="entry name" value="ACP"/>
</dbReference>
<accession>A0A0K1Q996</accession>
<organism evidence="8 9">
    <name type="scientific">Labilithrix luteola</name>
    <dbReference type="NCBI Taxonomy" id="1391654"/>
    <lineage>
        <taxon>Bacteria</taxon>
        <taxon>Pseudomonadati</taxon>
        <taxon>Myxococcota</taxon>
        <taxon>Polyangia</taxon>
        <taxon>Polyangiales</taxon>
        <taxon>Labilitrichaceae</taxon>
        <taxon>Labilithrix</taxon>
    </lineage>
</organism>
<keyword evidence="4" id="KW-0276">Fatty acid metabolism</keyword>
<dbReference type="InterPro" id="IPR009081">
    <property type="entry name" value="PP-bd_ACP"/>
</dbReference>
<dbReference type="GO" id="GO:0000036">
    <property type="term" value="F:acyl carrier activity"/>
    <property type="evidence" value="ECO:0007669"/>
    <property type="project" value="TreeGrafter"/>
</dbReference>
<keyword evidence="3" id="KW-0597">Phosphoprotein</keyword>
<evidence type="ECO:0000256" key="5">
    <source>
        <dbReference type="ARBA" id="ARBA00023098"/>
    </source>
</evidence>